<gene>
    <name evidence="7" type="ORF">GMPD_21770</name>
    <name evidence="8" type="ORF">M1B72_12535</name>
</gene>
<evidence type="ECO:0000313" key="9">
    <source>
        <dbReference type="Proteomes" id="UP000568888"/>
    </source>
</evidence>
<dbReference type="Pfam" id="PF02901">
    <property type="entry name" value="PFL-like"/>
    <property type="match status" value="1"/>
</dbReference>
<reference evidence="8" key="3">
    <citation type="submission" date="2022-04" db="EMBL/GenBank/DDBJ databases">
        <authorList>
            <person name="Liu G."/>
        </authorList>
    </citation>
    <scope>NUCLEOTIDE SEQUENCE</scope>
    <source>
        <strain evidence="8">RG22</strain>
    </source>
</reference>
<evidence type="ECO:0000256" key="1">
    <source>
        <dbReference type="ARBA" id="ARBA00022818"/>
    </source>
</evidence>
<keyword evidence="10" id="KW-1185">Reference proteome</keyword>
<proteinExistence type="predicted"/>
<dbReference type="InterPro" id="IPR050012">
    <property type="entry name" value="Glycl_HYPD"/>
</dbReference>
<feature type="domain" description="Glycine radical" evidence="5">
    <location>
        <begin position="666"/>
        <end position="786"/>
    </location>
</feature>
<sequence length="786" mass="87435">MNARTKRLRQESLAAEPAISAERALLLTEFYRDNEGRWSVPVMRAKSFLYLCEKKTIYIGDGELVVGERGAAPKLVSTYPELTCHSVEDLRILNSRELTAYRVDDACLKAYQETVIPYWESRSLRDKIFAALPEEWHQAYRYGIFTEFMEQRAPGHTVLDDKIYRKGLLDFKKEIAQAIEALDFARDANAWARREQLVAMDISCDAVILFAERHAKLAESMAAACTDPARKQELLKIAANCRWVPAHAPSDFWEALQSYWFCHLAVITELNGWDAFSPGHLDQHLFPFYQAELGKGTLTREQARELLECFFVKFNNHPSPPKVGVTAAESGTYTDFANINLGGLLPDGSDGSNEVSHLLLDVIDEMHLLQPSSNVQLSRKSPDAFLKHTLQVVRSGYGFPSIFNADAVVEEQLRQGKSLVDARAGGCSGCVEVGAFGKEAYILTGYFNLVKMLELALHDGVDPLTGVQLGPPTGSAASFQSFEELFEAFRAQLAHFLDIKIRGNRLIEMIYAAQMPAPFLSVLTDDCISRGVDYNAGGARYNNSFIQGVGIGSITDALSAIKDHVFERNTLSLPELVAKLDADFAGDEPLRQRLWNKTRKYGNDDDYADDLMRMVFDAFFHEVDGRPNTKDGVYRIEMLPTTCHVYFGSVTGATPDGRKRGTPLSEGISPVQGADRGGPTAVIRSAGKMDHIRSGGTLLNMKFSPTLLSDASGLDGVASLVRSYFKMDGHHVQFNVVNVETLKQAQANPSEHRDLIVRVAGYSDYFCDLSPELQDEIITRTEHTSF</sequence>
<dbReference type="PANTHER" id="PTHR43641">
    <property type="entry name" value="FORMATE ACETYLTRANSFERASE 3-RELATED"/>
    <property type="match status" value="1"/>
</dbReference>
<dbReference type="Proteomes" id="UP000831485">
    <property type="component" value="Chromosome"/>
</dbReference>
<dbReference type="InterPro" id="IPR001150">
    <property type="entry name" value="Gly_radical"/>
</dbReference>
<evidence type="ECO:0000313" key="8">
    <source>
        <dbReference type="EMBL" id="UPU34276.1"/>
    </source>
</evidence>
<dbReference type="SUPFAM" id="SSF51998">
    <property type="entry name" value="PFL-like glycyl radical enzymes"/>
    <property type="match status" value="1"/>
</dbReference>
<dbReference type="Gene3D" id="3.20.70.20">
    <property type="match status" value="1"/>
</dbReference>
<dbReference type="Proteomes" id="UP000568888">
    <property type="component" value="Unassembled WGS sequence"/>
</dbReference>
<evidence type="ECO:0000313" key="10">
    <source>
        <dbReference type="Proteomes" id="UP000831485"/>
    </source>
</evidence>
<dbReference type="RefSeq" id="WP_183347157.1">
    <property type="nucleotide sequence ID" value="NZ_BLXY01000003.1"/>
</dbReference>
<keyword evidence="2" id="KW-0456">Lyase</keyword>
<dbReference type="Pfam" id="PF01228">
    <property type="entry name" value="Gly_radical"/>
    <property type="match status" value="1"/>
</dbReference>
<feature type="domain" description="PFL" evidence="6">
    <location>
        <begin position="3"/>
        <end position="659"/>
    </location>
</feature>
<evidence type="ECO:0000313" key="7">
    <source>
        <dbReference type="EMBL" id="GFO64258.1"/>
    </source>
</evidence>
<dbReference type="InterPro" id="IPR051215">
    <property type="entry name" value="GRE"/>
</dbReference>
<accession>A0A6V8MVP7</accession>
<organism evidence="7 9">
    <name type="scientific">Geomonas paludis</name>
    <dbReference type="NCBI Taxonomy" id="2740185"/>
    <lineage>
        <taxon>Bacteria</taxon>
        <taxon>Pseudomonadati</taxon>
        <taxon>Thermodesulfobacteriota</taxon>
        <taxon>Desulfuromonadia</taxon>
        <taxon>Geobacterales</taxon>
        <taxon>Geobacteraceae</taxon>
        <taxon>Geomonas</taxon>
    </lineage>
</organism>
<evidence type="ECO:0000259" key="5">
    <source>
        <dbReference type="PROSITE" id="PS51149"/>
    </source>
</evidence>
<evidence type="ECO:0000256" key="4">
    <source>
        <dbReference type="SAM" id="MobiDB-lite"/>
    </source>
</evidence>
<dbReference type="CDD" id="cd01677">
    <property type="entry name" value="PFL2_DhaB_BssA"/>
    <property type="match status" value="1"/>
</dbReference>
<dbReference type="EMBL" id="CP096574">
    <property type="protein sequence ID" value="UPU34276.1"/>
    <property type="molecule type" value="Genomic_DNA"/>
</dbReference>
<dbReference type="GO" id="GO:0005829">
    <property type="term" value="C:cytosol"/>
    <property type="evidence" value="ECO:0007669"/>
    <property type="project" value="TreeGrafter"/>
</dbReference>
<dbReference type="EMBL" id="BLXY01000003">
    <property type="protein sequence ID" value="GFO64258.1"/>
    <property type="molecule type" value="Genomic_DNA"/>
</dbReference>
<reference evidence="7" key="2">
    <citation type="journal article" date="2021" name="Int. J. Syst. Evol. Microbiol.">
        <title>Geomonas silvestris sp. nov., Geomonas paludis sp. nov. and Geomonas limicola sp. nov., isolated from terrestrial environments, and emended description of the genus Geomonas.</title>
        <authorList>
            <person name="Itoh H."/>
            <person name="Xu Z."/>
            <person name="Masuda Y."/>
            <person name="Ushijima N."/>
            <person name="Hayakawa C."/>
            <person name="Shiratori Y."/>
            <person name="Senoo K."/>
        </authorList>
    </citation>
    <scope>NUCLEOTIDE SEQUENCE</scope>
    <source>
        <strain evidence="7">Red736</strain>
    </source>
</reference>
<reference evidence="9" key="1">
    <citation type="submission" date="2020-06" db="EMBL/GenBank/DDBJ databases">
        <title>Draft genomic sequecing of Geomonas sp. Red736.</title>
        <authorList>
            <person name="Itoh H."/>
            <person name="Xu Z.X."/>
            <person name="Ushijima N."/>
            <person name="Masuda Y."/>
            <person name="Shiratori Y."/>
            <person name="Senoo K."/>
        </authorList>
    </citation>
    <scope>NUCLEOTIDE SEQUENCE [LARGE SCALE GENOMIC DNA]</scope>
    <source>
        <strain evidence="9">Red736</strain>
    </source>
</reference>
<evidence type="ECO:0000256" key="2">
    <source>
        <dbReference type="ARBA" id="ARBA00023239"/>
    </source>
</evidence>
<dbReference type="GO" id="GO:0016835">
    <property type="term" value="F:carbon-oxygen lyase activity"/>
    <property type="evidence" value="ECO:0007669"/>
    <property type="project" value="InterPro"/>
</dbReference>
<protein>
    <submittedName>
        <fullName evidence="7">Glycyl radical enzyme</fullName>
    </submittedName>
    <submittedName>
        <fullName evidence="8">Glycyl radical protein</fullName>
    </submittedName>
</protein>
<dbReference type="NCBIfam" id="NF043068">
    <property type="entry name" value="glycl_HYPD"/>
    <property type="match status" value="1"/>
</dbReference>
<evidence type="ECO:0000259" key="6">
    <source>
        <dbReference type="PROSITE" id="PS51554"/>
    </source>
</evidence>
<dbReference type="AlphaFoldDB" id="A0A6V8MVP7"/>
<dbReference type="PROSITE" id="PS51554">
    <property type="entry name" value="PFL"/>
    <property type="match status" value="1"/>
</dbReference>
<name>A0A6V8MVP7_9BACT</name>
<dbReference type="PROSITE" id="PS51149">
    <property type="entry name" value="GLY_RADICAL_2"/>
    <property type="match status" value="1"/>
</dbReference>
<dbReference type="InterPro" id="IPR004184">
    <property type="entry name" value="PFL_dom"/>
</dbReference>
<evidence type="ECO:0000256" key="3">
    <source>
        <dbReference type="PROSITE-ProRule" id="PRU00493"/>
    </source>
</evidence>
<feature type="modified residue" description="Glycine radical" evidence="3">
    <location>
        <position position="761"/>
    </location>
</feature>
<dbReference type="PANTHER" id="PTHR43641:SF2">
    <property type="entry name" value="DEHYDRATASE YBIW-RELATED"/>
    <property type="match status" value="1"/>
</dbReference>
<feature type="region of interest" description="Disordered" evidence="4">
    <location>
        <begin position="654"/>
        <end position="678"/>
    </location>
</feature>
<keyword evidence="1 3" id="KW-0556">Organic radical</keyword>